<dbReference type="PANTHER" id="PTHR11092:SF0">
    <property type="entry name" value="EPIMERASE FAMILY PROTEIN SDR39U1"/>
    <property type="match status" value="1"/>
</dbReference>
<dbReference type="Pfam" id="PF01370">
    <property type="entry name" value="Epimerase"/>
    <property type="match status" value="1"/>
</dbReference>
<dbReference type="SUPFAM" id="SSF51735">
    <property type="entry name" value="NAD(P)-binding Rossmann-fold domains"/>
    <property type="match status" value="1"/>
</dbReference>
<dbReference type="PANTHER" id="PTHR11092">
    <property type="entry name" value="SUGAR NUCLEOTIDE EPIMERASE RELATED"/>
    <property type="match status" value="1"/>
</dbReference>
<dbReference type="Pfam" id="PF08338">
    <property type="entry name" value="DUF1731"/>
    <property type="match status" value="1"/>
</dbReference>
<gene>
    <name evidence="4" type="ORF">NPRO_14210</name>
</gene>
<evidence type="ECO:0000313" key="5">
    <source>
        <dbReference type="Proteomes" id="UP000662873"/>
    </source>
</evidence>
<comment type="similarity">
    <text evidence="1">Belongs to the NAD(P)-dependent epimerase/dehydratase family. SDR39U1 subfamily.</text>
</comment>
<evidence type="ECO:0000313" key="4">
    <source>
        <dbReference type="EMBL" id="BBO23826.1"/>
    </source>
</evidence>
<feature type="domain" description="DUF1731" evidence="3">
    <location>
        <begin position="250"/>
        <end position="299"/>
    </location>
</feature>
<feature type="domain" description="NAD-dependent epimerase/dehydratase" evidence="2">
    <location>
        <begin position="4"/>
        <end position="216"/>
    </location>
</feature>
<organism evidence="4 5">
    <name type="scientific">Candidatus Nitrosymbiomonas proteolyticus</name>
    <dbReference type="NCBI Taxonomy" id="2608984"/>
    <lineage>
        <taxon>Bacteria</taxon>
        <taxon>Bacillati</taxon>
        <taxon>Armatimonadota</taxon>
        <taxon>Armatimonadota incertae sedis</taxon>
        <taxon>Candidatus Nitrosymbiomonas</taxon>
    </lineage>
</organism>
<dbReference type="InterPro" id="IPR013549">
    <property type="entry name" value="DUF1731"/>
</dbReference>
<dbReference type="InterPro" id="IPR010099">
    <property type="entry name" value="SDR39U1"/>
</dbReference>
<dbReference type="KEGG" id="npy:NPRO_14210"/>
<dbReference type="EMBL" id="AP021858">
    <property type="protein sequence ID" value="BBO23826.1"/>
    <property type="molecule type" value="Genomic_DNA"/>
</dbReference>
<accession>A0A809S4X6</accession>
<dbReference type="Gene3D" id="3.40.50.720">
    <property type="entry name" value="NAD(P)-binding Rossmann-like Domain"/>
    <property type="match status" value="1"/>
</dbReference>
<proteinExistence type="inferred from homology"/>
<dbReference type="Proteomes" id="UP000662873">
    <property type="component" value="Chromosome"/>
</dbReference>
<dbReference type="AlphaFoldDB" id="A0A809S4X6"/>
<evidence type="ECO:0000256" key="1">
    <source>
        <dbReference type="ARBA" id="ARBA00009353"/>
    </source>
</evidence>
<dbReference type="NCBIfam" id="TIGR01777">
    <property type="entry name" value="yfcH"/>
    <property type="match status" value="1"/>
</dbReference>
<reference evidence="4" key="1">
    <citation type="journal article" name="DNA Res.">
        <title>The physiological potential of anammox bacteria as revealed by their core genome structure.</title>
        <authorList>
            <person name="Okubo T."/>
            <person name="Toyoda A."/>
            <person name="Fukuhara K."/>
            <person name="Uchiyama I."/>
            <person name="Harigaya Y."/>
            <person name="Kuroiwa M."/>
            <person name="Suzuki T."/>
            <person name="Murakami Y."/>
            <person name="Suwa Y."/>
            <person name="Takami H."/>
        </authorList>
    </citation>
    <scope>NUCLEOTIDE SEQUENCE</scope>
    <source>
        <strain evidence="4">317325-2</strain>
    </source>
</reference>
<dbReference type="InterPro" id="IPR036291">
    <property type="entry name" value="NAD(P)-bd_dom_sf"/>
</dbReference>
<protein>
    <submittedName>
        <fullName evidence="4">NAD-dependent epimerase/dehydratase family</fullName>
    </submittedName>
</protein>
<evidence type="ECO:0000259" key="3">
    <source>
        <dbReference type="Pfam" id="PF08338"/>
    </source>
</evidence>
<name>A0A809S4X6_9BACT</name>
<sequence length="304" mass="32661">MSRVVVAGGSGFLGSALLAALKLRGVQTVVLSRSGSPICNADEVVVWDAKSLGAWTDALVGADCVVNLCGSPIDRKWTDEEKRRIVSSRVEPTRTLGHALSTLNRRPAQWVNISAIGYYGNLATGLAAEDSPPGDDFLGQACASWEAAQRETVPERVRACRIRLGVVMGKQAGFLPIVASLARWFLGGAAGLGKQWVSWIHLEDAVALMLWAIENRLEGAWNAVAPHPLPNAELMAKVRKALGRPWCPPAPAFLIQSIAGWIGKEGAVILGGQRVSAEKCLSEGFEFRYPDAESALDNLLRENK</sequence>
<evidence type="ECO:0000259" key="2">
    <source>
        <dbReference type="Pfam" id="PF01370"/>
    </source>
</evidence>
<dbReference type="InterPro" id="IPR001509">
    <property type="entry name" value="Epimerase_deHydtase"/>
</dbReference>